<gene>
    <name evidence="2" type="ORF">I6G51_03010</name>
    <name evidence="3" type="ORF">NCTC10288_02305</name>
</gene>
<dbReference type="KEGG" id="cmin:NCTC10288_02305"/>
<reference evidence="2 5" key="2">
    <citation type="submission" date="2020-12" db="EMBL/GenBank/DDBJ databases">
        <title>FDA dAtabase for Regulatory Grade micrObial Sequences (FDA-ARGOS): Supporting development and validation of Infectious Disease Dx tests.</title>
        <authorList>
            <person name="Sproer C."/>
            <person name="Gronow S."/>
            <person name="Severitt S."/>
            <person name="Schroder I."/>
            <person name="Tallon L."/>
            <person name="Sadzewicz L."/>
            <person name="Zhao X."/>
            <person name="Boylan J."/>
            <person name="Ott S."/>
            <person name="Bowen H."/>
            <person name="Vavikolanu K."/>
            <person name="Mehta A."/>
            <person name="Aluvathingal J."/>
            <person name="Nadendla S."/>
            <person name="Lowell S."/>
            <person name="Myers T."/>
            <person name="Yan Y."/>
            <person name="Sichtig H."/>
        </authorList>
    </citation>
    <scope>NUCLEOTIDE SEQUENCE [LARGE SCALE GENOMIC DNA]</scope>
    <source>
        <strain evidence="2 5">FDAARGOS_894</strain>
    </source>
</reference>
<dbReference type="STRING" id="38301.NX84_02375"/>
<dbReference type="RefSeq" id="WP_039673380.1">
    <property type="nucleotide sequence ID" value="NZ_CP065689.1"/>
</dbReference>
<dbReference type="Proteomes" id="UP000594905">
    <property type="component" value="Chromosome"/>
</dbReference>
<dbReference type="EMBL" id="LS483460">
    <property type="protein sequence ID" value="SQI00982.1"/>
    <property type="molecule type" value="Genomic_DNA"/>
</dbReference>
<name>A0A2X4RUV3_9CORY</name>
<proteinExistence type="predicted"/>
<evidence type="ECO:0000313" key="5">
    <source>
        <dbReference type="Proteomes" id="UP000594905"/>
    </source>
</evidence>
<dbReference type="Proteomes" id="UP000249264">
    <property type="component" value="Chromosome 1"/>
</dbReference>
<sequence>MSERIEVKVTQSIRPGVTDELLVAGTRAEISAEVLSNFPEAFAVTEQPKRRREHEEPAPPAKPLDEHVDEPEVQRPAKSASIAEWRKFAESLGIVTTGLAKRDIIAATQSD</sequence>
<dbReference type="AlphaFoldDB" id="A0A2X4RUV3"/>
<dbReference type="EMBL" id="CP065689">
    <property type="protein sequence ID" value="QPS60189.1"/>
    <property type="molecule type" value="Genomic_DNA"/>
</dbReference>
<organism evidence="3 4">
    <name type="scientific">Corynebacterium minutissimum</name>
    <dbReference type="NCBI Taxonomy" id="38301"/>
    <lineage>
        <taxon>Bacteria</taxon>
        <taxon>Bacillati</taxon>
        <taxon>Actinomycetota</taxon>
        <taxon>Actinomycetes</taxon>
        <taxon>Mycobacteriales</taxon>
        <taxon>Corynebacteriaceae</taxon>
        <taxon>Corynebacterium</taxon>
    </lineage>
</organism>
<dbReference type="OrthoDB" id="4428174at2"/>
<dbReference type="GeneID" id="70784169"/>
<reference evidence="3 4" key="1">
    <citation type="submission" date="2018-06" db="EMBL/GenBank/DDBJ databases">
        <authorList>
            <consortium name="Pathogen Informatics"/>
            <person name="Doyle S."/>
        </authorList>
    </citation>
    <scope>NUCLEOTIDE SEQUENCE [LARGE SCALE GENOMIC DNA]</scope>
    <source>
        <strain evidence="3 4">NCTC10288</strain>
    </source>
</reference>
<protein>
    <submittedName>
        <fullName evidence="3">Uncharacterized protein</fullName>
    </submittedName>
</protein>
<feature type="region of interest" description="Disordered" evidence="1">
    <location>
        <begin position="44"/>
        <end position="80"/>
    </location>
</feature>
<feature type="compositionally biased region" description="Basic and acidic residues" evidence="1">
    <location>
        <begin position="53"/>
        <end position="75"/>
    </location>
</feature>
<evidence type="ECO:0000313" key="4">
    <source>
        <dbReference type="Proteomes" id="UP000249264"/>
    </source>
</evidence>
<evidence type="ECO:0000313" key="2">
    <source>
        <dbReference type="EMBL" id="QPS60189.1"/>
    </source>
</evidence>
<accession>A0A2X4RUV3</accession>
<keyword evidence="5" id="KW-1185">Reference proteome</keyword>
<evidence type="ECO:0000313" key="3">
    <source>
        <dbReference type="EMBL" id="SQI00982.1"/>
    </source>
</evidence>
<evidence type="ECO:0000256" key="1">
    <source>
        <dbReference type="SAM" id="MobiDB-lite"/>
    </source>
</evidence>